<feature type="region of interest" description="Disordered" evidence="1">
    <location>
        <begin position="211"/>
        <end position="231"/>
    </location>
</feature>
<dbReference type="AlphaFoldDB" id="A0A2D3UZI7"/>
<dbReference type="OrthoDB" id="4158466at2759"/>
<reference evidence="2 3" key="1">
    <citation type="submission" date="2016-03" db="EMBL/GenBank/DDBJ databases">
        <authorList>
            <person name="Ploux O."/>
        </authorList>
    </citation>
    <scope>NUCLEOTIDE SEQUENCE [LARGE SCALE GENOMIC DNA]</scope>
    <source>
        <strain evidence="2 3">URUG2</strain>
    </source>
</reference>
<name>A0A2D3UZI7_9PEZI</name>
<evidence type="ECO:0000313" key="2">
    <source>
        <dbReference type="EMBL" id="CZT18640.1"/>
    </source>
</evidence>
<dbReference type="EMBL" id="FJUY01000006">
    <property type="protein sequence ID" value="CZT18640.1"/>
    <property type="molecule type" value="Genomic_DNA"/>
</dbReference>
<dbReference type="RefSeq" id="XP_023625530.1">
    <property type="nucleotide sequence ID" value="XM_023769762.1"/>
</dbReference>
<feature type="region of interest" description="Disordered" evidence="1">
    <location>
        <begin position="522"/>
        <end position="550"/>
    </location>
</feature>
<keyword evidence="3" id="KW-1185">Reference proteome</keyword>
<evidence type="ECO:0000256" key="1">
    <source>
        <dbReference type="SAM" id="MobiDB-lite"/>
    </source>
</evidence>
<organism evidence="2 3">
    <name type="scientific">Ramularia collo-cygni</name>
    <dbReference type="NCBI Taxonomy" id="112498"/>
    <lineage>
        <taxon>Eukaryota</taxon>
        <taxon>Fungi</taxon>
        <taxon>Dikarya</taxon>
        <taxon>Ascomycota</taxon>
        <taxon>Pezizomycotina</taxon>
        <taxon>Dothideomycetes</taxon>
        <taxon>Dothideomycetidae</taxon>
        <taxon>Mycosphaerellales</taxon>
        <taxon>Mycosphaerellaceae</taxon>
        <taxon>Ramularia</taxon>
    </lineage>
</organism>
<sequence>MAQARMHTDFFFNVQLHHYDHKIDSRKVENGYVGIFVSEMGVGIPVLNSQGAHEKLKERRANGQQIPTLEPVLRELIQDTGKKGLLVGLTLGTCDWAQLELLANVDQPDTKKTPGRPSKGALEGRSIQSMLLFSPLPYDNMAFRVIAHRGDKGSNASFYALFEQDPDSMLCKAVRIKFEDVFFFPEYRDDEVKTRLERTKAWKDKVSAGLDAISPQTKGGPSGEDVEHKEKPKEVQLKDLMKIMLEYKRRPKDVDEAQLEEAEKLLNQLGPGTLSALQDSEEAQEQMARIDPSLKMVLEFDNKNLCKLIHKKDGHSDGVYKRALIEIRKQWPKLGEELKDEERLKQVFRCANDAGITVSYGRVRRFLVTCSDIITRDLTKDPRALDDPSAFAEIGQFVNKTLNSLLGANDTAIKDPSPSTIISICEAVRTKLHEINTTLSETADKLKVEYGSSQRGPLRSTEDLYNDFGRAADADAAKAAIAGLFNEALRVSMRTIQEPMEDQMALVKWFDKLIADLVKCSEEDKRVESTSDTDSDSDSDTEMGEAENDD</sequence>
<gene>
    <name evidence="2" type="ORF">RCC_04484</name>
</gene>
<protein>
    <submittedName>
        <fullName evidence="2">Uncharacterized protein</fullName>
    </submittedName>
</protein>
<proteinExistence type="predicted"/>
<dbReference type="GeneID" id="35599658"/>
<dbReference type="Proteomes" id="UP000225277">
    <property type="component" value="Unassembled WGS sequence"/>
</dbReference>
<evidence type="ECO:0000313" key="3">
    <source>
        <dbReference type="Proteomes" id="UP000225277"/>
    </source>
</evidence>
<feature type="compositionally biased region" description="Acidic residues" evidence="1">
    <location>
        <begin position="531"/>
        <end position="550"/>
    </location>
</feature>
<accession>A0A2D3UZI7</accession>